<feature type="domain" description="Histidine kinase" evidence="6">
    <location>
        <begin position="350"/>
        <end position="570"/>
    </location>
</feature>
<dbReference type="InterPro" id="IPR004358">
    <property type="entry name" value="Sig_transdc_His_kin-like_C"/>
</dbReference>
<dbReference type="EC" id="2.7.13.3" evidence="2"/>
<name>A0ABX7N022_9BACT</name>
<dbReference type="Gene3D" id="3.30.565.10">
    <property type="entry name" value="Histidine kinase-like ATPase, C-terminal domain"/>
    <property type="match status" value="1"/>
</dbReference>
<proteinExistence type="predicted"/>
<evidence type="ECO:0000256" key="4">
    <source>
        <dbReference type="SAM" id="Coils"/>
    </source>
</evidence>
<sequence length="572" mass="62344">MPMEQVRAEAPRADSRQPSSAVSVEEALEVLVDVARRLTRAHQATVVLTPAPGRSKGASVTSLSRAYEDWGGYSVSSAEESARGAGGGRGTRAAPRGRLCVPLPSGAGMLHLFDREVGDFTREDDVALSGLVRLAGLALESARLLREEQRARTEAEAAEQRAAFLADASRVLASSSLDPKATLDTLARLSVPVMADWCFVDLKDDTGSVRRTSVAHADPGEDALAARVWDFPPGPEGSVHPTTRVARDAESVLVHDVDEAWLRRVSVSDEHHDVMRDVGFHSLLSVPLLARGRSLGALTFLAVRPSRHYTQADLETAQDLARRAALLVDNARLYREARRSVRLRDEFLAVASHELKTPLTPLQLRLQWLRRQTSADLSSSLPASTVLSQLDVVQRQVDKLAGLVDGLLDVSRLSSGGMTLQREDMDLEMLAREVKAHLSLAATQAGSQVSLFTRGDVKGSWDKVRLEQVLTHLLSNALKYGAGQPVHIELRDEGDNVLVRVEDAGIGISPEYQAHIFERFGRAVSERHYGGLGLGLYVTRQIVEAHGGEIHVRSEPGRGSHFEVILPRREPT</sequence>
<evidence type="ECO:0000256" key="5">
    <source>
        <dbReference type="SAM" id="MobiDB-lite"/>
    </source>
</evidence>
<dbReference type="GO" id="GO:0016301">
    <property type="term" value="F:kinase activity"/>
    <property type="evidence" value="ECO:0007669"/>
    <property type="project" value="UniProtKB-KW"/>
</dbReference>
<feature type="compositionally biased region" description="Basic and acidic residues" evidence="5">
    <location>
        <begin position="1"/>
        <end position="15"/>
    </location>
</feature>
<dbReference type="CDD" id="cd00075">
    <property type="entry name" value="HATPase"/>
    <property type="match status" value="1"/>
</dbReference>
<dbReference type="SUPFAM" id="SSF47384">
    <property type="entry name" value="Homodimeric domain of signal transducing histidine kinase"/>
    <property type="match status" value="1"/>
</dbReference>
<feature type="coiled-coil region" evidence="4">
    <location>
        <begin position="141"/>
        <end position="168"/>
    </location>
</feature>
<dbReference type="PRINTS" id="PR00344">
    <property type="entry name" value="BCTRLSENSOR"/>
</dbReference>
<evidence type="ECO:0000313" key="7">
    <source>
        <dbReference type="EMBL" id="QSQ11065.1"/>
    </source>
</evidence>
<dbReference type="PANTHER" id="PTHR43547:SF2">
    <property type="entry name" value="HYBRID SIGNAL TRANSDUCTION HISTIDINE KINASE C"/>
    <property type="match status" value="1"/>
</dbReference>
<dbReference type="EMBL" id="CP071091">
    <property type="protein sequence ID" value="QSQ11065.1"/>
    <property type="molecule type" value="Genomic_DNA"/>
</dbReference>
<keyword evidence="7" id="KW-0418">Kinase</keyword>
<evidence type="ECO:0000256" key="1">
    <source>
        <dbReference type="ARBA" id="ARBA00000085"/>
    </source>
</evidence>
<keyword evidence="7" id="KW-0808">Transferase</keyword>
<reference evidence="7 8" key="1">
    <citation type="submission" date="2021-02" db="EMBL/GenBank/DDBJ databases">
        <title>De Novo genome assembly of isolated myxobacteria.</title>
        <authorList>
            <person name="Stevens D.C."/>
        </authorList>
    </citation>
    <scope>NUCLEOTIDE SEQUENCE [LARGE SCALE GENOMIC DNA]</scope>
    <source>
        <strain evidence="7 8">SCHIC003</strain>
    </source>
</reference>
<gene>
    <name evidence="7" type="ORF">JY572_21835</name>
</gene>
<dbReference type="InterPro" id="IPR029016">
    <property type="entry name" value="GAF-like_dom_sf"/>
</dbReference>
<dbReference type="Pfam" id="PF00512">
    <property type="entry name" value="HisKA"/>
    <property type="match status" value="1"/>
</dbReference>
<dbReference type="PANTHER" id="PTHR43547">
    <property type="entry name" value="TWO-COMPONENT HISTIDINE KINASE"/>
    <property type="match status" value="1"/>
</dbReference>
<dbReference type="Proteomes" id="UP000663090">
    <property type="component" value="Chromosome"/>
</dbReference>
<keyword evidence="4" id="KW-0175">Coiled coil</keyword>
<dbReference type="InterPro" id="IPR003594">
    <property type="entry name" value="HATPase_dom"/>
</dbReference>
<dbReference type="SMART" id="SM00388">
    <property type="entry name" value="HisKA"/>
    <property type="match status" value="1"/>
</dbReference>
<accession>A0ABX7N022</accession>
<dbReference type="InterPro" id="IPR036890">
    <property type="entry name" value="HATPase_C_sf"/>
</dbReference>
<dbReference type="InterPro" id="IPR003661">
    <property type="entry name" value="HisK_dim/P_dom"/>
</dbReference>
<dbReference type="InterPro" id="IPR003018">
    <property type="entry name" value="GAF"/>
</dbReference>
<dbReference type="Gene3D" id="3.30.450.40">
    <property type="match status" value="2"/>
</dbReference>
<dbReference type="Pfam" id="PF01590">
    <property type="entry name" value="GAF"/>
    <property type="match status" value="1"/>
</dbReference>
<feature type="region of interest" description="Disordered" evidence="5">
    <location>
        <begin position="1"/>
        <end position="21"/>
    </location>
</feature>
<evidence type="ECO:0000256" key="3">
    <source>
        <dbReference type="ARBA" id="ARBA00022553"/>
    </source>
</evidence>
<dbReference type="SUPFAM" id="SSF55874">
    <property type="entry name" value="ATPase domain of HSP90 chaperone/DNA topoisomerase II/histidine kinase"/>
    <property type="match status" value="1"/>
</dbReference>
<evidence type="ECO:0000256" key="2">
    <source>
        <dbReference type="ARBA" id="ARBA00012438"/>
    </source>
</evidence>
<dbReference type="Gene3D" id="1.10.287.130">
    <property type="match status" value="1"/>
</dbReference>
<dbReference type="CDD" id="cd00082">
    <property type="entry name" value="HisKA"/>
    <property type="match status" value="1"/>
</dbReference>
<evidence type="ECO:0000259" key="6">
    <source>
        <dbReference type="PROSITE" id="PS50109"/>
    </source>
</evidence>
<protein>
    <recommendedName>
        <fullName evidence="2">histidine kinase</fullName>
        <ecNumber evidence="2">2.7.13.3</ecNumber>
    </recommendedName>
</protein>
<dbReference type="PROSITE" id="PS50109">
    <property type="entry name" value="HIS_KIN"/>
    <property type="match status" value="1"/>
</dbReference>
<dbReference type="SMART" id="SM00387">
    <property type="entry name" value="HATPase_c"/>
    <property type="match status" value="1"/>
</dbReference>
<comment type="catalytic activity">
    <reaction evidence="1">
        <text>ATP + protein L-histidine = ADP + protein N-phospho-L-histidine.</text>
        <dbReference type="EC" id="2.7.13.3"/>
    </reaction>
</comment>
<dbReference type="InterPro" id="IPR005467">
    <property type="entry name" value="His_kinase_dom"/>
</dbReference>
<keyword evidence="3" id="KW-0597">Phosphoprotein</keyword>
<evidence type="ECO:0000313" key="8">
    <source>
        <dbReference type="Proteomes" id="UP000663090"/>
    </source>
</evidence>
<keyword evidence="8" id="KW-1185">Reference proteome</keyword>
<organism evidence="7 8">
    <name type="scientific">Myxococcus landrumensis</name>
    <dbReference type="NCBI Taxonomy" id="2813577"/>
    <lineage>
        <taxon>Bacteria</taxon>
        <taxon>Pseudomonadati</taxon>
        <taxon>Myxococcota</taxon>
        <taxon>Myxococcia</taxon>
        <taxon>Myxococcales</taxon>
        <taxon>Cystobacterineae</taxon>
        <taxon>Myxococcaceae</taxon>
        <taxon>Myxococcus</taxon>
    </lineage>
</organism>
<dbReference type="Pfam" id="PF02518">
    <property type="entry name" value="HATPase_c"/>
    <property type="match status" value="1"/>
</dbReference>
<dbReference type="RefSeq" id="WP_206712825.1">
    <property type="nucleotide sequence ID" value="NZ_CP071091.1"/>
</dbReference>
<dbReference type="SUPFAM" id="SSF55781">
    <property type="entry name" value="GAF domain-like"/>
    <property type="match status" value="2"/>
</dbReference>
<dbReference type="SMART" id="SM00065">
    <property type="entry name" value="GAF"/>
    <property type="match status" value="2"/>
</dbReference>
<dbReference type="InterPro" id="IPR036097">
    <property type="entry name" value="HisK_dim/P_sf"/>
</dbReference>